<dbReference type="GO" id="GO:0005778">
    <property type="term" value="C:peroxisomal membrane"/>
    <property type="evidence" value="ECO:0007669"/>
    <property type="project" value="UniProtKB-SubCell"/>
</dbReference>
<evidence type="ECO:0000256" key="1">
    <source>
        <dbReference type="ARBA" id="ARBA00023136"/>
    </source>
</evidence>
<organism evidence="4 5">
    <name type="scientific">Larinioides sclopetarius</name>
    <dbReference type="NCBI Taxonomy" id="280406"/>
    <lineage>
        <taxon>Eukaryota</taxon>
        <taxon>Metazoa</taxon>
        <taxon>Ecdysozoa</taxon>
        <taxon>Arthropoda</taxon>
        <taxon>Chelicerata</taxon>
        <taxon>Arachnida</taxon>
        <taxon>Araneae</taxon>
        <taxon>Araneomorphae</taxon>
        <taxon>Entelegynae</taxon>
        <taxon>Araneoidea</taxon>
        <taxon>Araneidae</taxon>
        <taxon>Larinioides</taxon>
    </lineage>
</organism>
<proteinExistence type="predicted"/>
<dbReference type="PANTHER" id="PTHR20990:SF1">
    <property type="entry name" value="PEROXISOMAL MEMBRANE PROTEIN 11C"/>
    <property type="match status" value="1"/>
</dbReference>
<reference evidence="4 5" key="1">
    <citation type="submission" date="2024-04" db="EMBL/GenBank/DDBJ databases">
        <authorList>
            <person name="Rising A."/>
            <person name="Reimegard J."/>
            <person name="Sonavane S."/>
            <person name="Akerstrom W."/>
            <person name="Nylinder S."/>
            <person name="Hedman E."/>
            <person name="Kallberg Y."/>
        </authorList>
    </citation>
    <scope>NUCLEOTIDE SEQUENCE [LARGE SCALE GENOMIC DNA]</scope>
</reference>
<comment type="subcellular location">
    <subcellularLocation>
        <location evidence="3">Peroxisome membrane</location>
    </subcellularLocation>
</comment>
<dbReference type="Proteomes" id="UP001497382">
    <property type="component" value="Unassembled WGS sequence"/>
</dbReference>
<accession>A0AAV2BXM7</accession>
<name>A0AAV2BXM7_9ARAC</name>
<sequence length="225" mass="25645">MDEFAKLFESYSGRDSIVRTTSYLSLYLSTYTRGSLSKKLRLINKELSYCRLLMRLFDDFPMLRYTINYGLGSKEKNGLLRVLGIIKNLLDQLYYPIEHIALAADHHFLKVDSGSFYTVGTVVWGLSCYVDMIRALIMMVILQRQTKGLKNVVLHEKIVAMQLEYLLLGFKDAADLALAISYLPYGSFLWAGRLSQRNVGLFGTISSLIGVVMLLRRLKNEKSTS</sequence>
<dbReference type="Pfam" id="PF05648">
    <property type="entry name" value="PEX11"/>
    <property type="match status" value="1"/>
</dbReference>
<dbReference type="InterPro" id="IPR026510">
    <property type="entry name" value="PEX11C_met"/>
</dbReference>
<keyword evidence="5" id="KW-1185">Reference proteome</keyword>
<evidence type="ECO:0008006" key="6">
    <source>
        <dbReference type="Google" id="ProtNLM"/>
    </source>
</evidence>
<comment type="caution">
    <text evidence="4">The sequence shown here is derived from an EMBL/GenBank/DDBJ whole genome shotgun (WGS) entry which is preliminary data.</text>
</comment>
<dbReference type="InterPro" id="IPR008733">
    <property type="entry name" value="PEX11"/>
</dbReference>
<dbReference type="AlphaFoldDB" id="A0AAV2BXM7"/>
<evidence type="ECO:0000313" key="4">
    <source>
        <dbReference type="EMBL" id="CAL1301060.1"/>
    </source>
</evidence>
<gene>
    <name evidence="4" type="ORF">LARSCL_LOCUS22299</name>
</gene>
<evidence type="ECO:0000313" key="5">
    <source>
        <dbReference type="Proteomes" id="UP001497382"/>
    </source>
</evidence>
<dbReference type="GO" id="GO:0016559">
    <property type="term" value="P:peroxisome fission"/>
    <property type="evidence" value="ECO:0007669"/>
    <property type="project" value="InterPro"/>
</dbReference>
<keyword evidence="1" id="KW-0472">Membrane</keyword>
<evidence type="ECO:0000256" key="3">
    <source>
        <dbReference type="ARBA" id="ARBA00046271"/>
    </source>
</evidence>
<protein>
    <recommendedName>
        <fullName evidence="6">Peroxisomal membrane protein 11C</fullName>
    </recommendedName>
</protein>
<dbReference type="EMBL" id="CAXIEN010000618">
    <property type="protein sequence ID" value="CAL1301060.1"/>
    <property type="molecule type" value="Genomic_DNA"/>
</dbReference>
<keyword evidence="2" id="KW-0576">Peroxisome</keyword>
<dbReference type="PANTHER" id="PTHR20990">
    <property type="entry name" value="PEROXISOMAL BIOGENESIS FACTOR 11"/>
    <property type="match status" value="1"/>
</dbReference>
<evidence type="ECO:0000256" key="2">
    <source>
        <dbReference type="ARBA" id="ARBA00023140"/>
    </source>
</evidence>